<reference evidence="2 3" key="1">
    <citation type="submission" date="2024-09" db="EMBL/GenBank/DDBJ databases">
        <authorList>
            <person name="Sun Q."/>
            <person name="Mori K."/>
        </authorList>
    </citation>
    <scope>NUCLEOTIDE SEQUENCE [LARGE SCALE GENOMIC DNA]</scope>
    <source>
        <strain evidence="2 3">NCAIM B.02621</strain>
    </source>
</reference>
<feature type="compositionally biased region" description="Basic and acidic residues" evidence="1">
    <location>
        <begin position="34"/>
        <end position="47"/>
    </location>
</feature>
<dbReference type="EMBL" id="JBHLSW010000015">
    <property type="protein sequence ID" value="MFC0634922.1"/>
    <property type="molecule type" value="Genomic_DNA"/>
</dbReference>
<comment type="caution">
    <text evidence="2">The sequence shown here is derived from an EMBL/GenBank/DDBJ whole genome shotgun (WGS) entry which is preliminary data.</text>
</comment>
<protein>
    <submittedName>
        <fullName evidence="2">Uncharacterized protein</fullName>
    </submittedName>
</protein>
<organism evidence="2 3">
    <name type="scientific">Brevundimonas balnearis</name>
    <dbReference type="NCBI Taxonomy" id="1572858"/>
    <lineage>
        <taxon>Bacteria</taxon>
        <taxon>Pseudomonadati</taxon>
        <taxon>Pseudomonadota</taxon>
        <taxon>Alphaproteobacteria</taxon>
        <taxon>Caulobacterales</taxon>
        <taxon>Caulobacteraceae</taxon>
        <taxon>Brevundimonas</taxon>
    </lineage>
</organism>
<evidence type="ECO:0000313" key="2">
    <source>
        <dbReference type="EMBL" id="MFC0634922.1"/>
    </source>
</evidence>
<evidence type="ECO:0000313" key="3">
    <source>
        <dbReference type="Proteomes" id="UP001589906"/>
    </source>
</evidence>
<dbReference type="RefSeq" id="WP_376837012.1">
    <property type="nucleotide sequence ID" value="NZ_JBHLSW010000015.1"/>
</dbReference>
<feature type="region of interest" description="Disordered" evidence="1">
    <location>
        <begin position="26"/>
        <end position="47"/>
    </location>
</feature>
<dbReference type="Proteomes" id="UP001589906">
    <property type="component" value="Unassembled WGS sequence"/>
</dbReference>
<accession>A0ABV6R5L3</accession>
<name>A0ABV6R5L3_9CAUL</name>
<gene>
    <name evidence="2" type="ORF">ACFFGE_13660</name>
</gene>
<evidence type="ECO:0000256" key="1">
    <source>
        <dbReference type="SAM" id="MobiDB-lite"/>
    </source>
</evidence>
<sequence>MNDREKRLQHAMVSFAMLGGLLVKSPYPQPTPSRHFEPIRIPNPRKD</sequence>
<proteinExistence type="predicted"/>
<keyword evidence="3" id="KW-1185">Reference proteome</keyword>